<name>A0A5J5K9N2_9ACTN</name>
<accession>A0A5J5K9N2</accession>
<dbReference type="Proteomes" id="UP000327011">
    <property type="component" value="Unassembled WGS sequence"/>
</dbReference>
<protein>
    <submittedName>
        <fullName evidence="1">Uncharacterized protein</fullName>
    </submittedName>
</protein>
<dbReference type="RefSeq" id="WP_150933324.1">
    <property type="nucleotide sequence ID" value="NZ_VYTZ01000003.1"/>
</dbReference>
<evidence type="ECO:0000313" key="1">
    <source>
        <dbReference type="EMBL" id="KAA9380109.1"/>
    </source>
</evidence>
<proteinExistence type="predicted"/>
<comment type="caution">
    <text evidence="1">The sequence shown here is derived from an EMBL/GenBank/DDBJ whole genome shotgun (WGS) entry which is preliminary data.</text>
</comment>
<organism evidence="1 2">
    <name type="scientific">Microbispora cellulosiformans</name>
    <dbReference type="NCBI Taxonomy" id="2614688"/>
    <lineage>
        <taxon>Bacteria</taxon>
        <taxon>Bacillati</taxon>
        <taxon>Actinomycetota</taxon>
        <taxon>Actinomycetes</taxon>
        <taxon>Streptosporangiales</taxon>
        <taxon>Streptosporangiaceae</taxon>
        <taxon>Microbispora</taxon>
    </lineage>
</organism>
<sequence>MDLEPGSIIGWLVSFDMDASGDDLYDALPEVTDLADCDEFFYNVYAIRTQGCEPGEHEDMECDCWDPEHVAKVLVKERSQNDVFYRTPDEIEDEYIRSIVTKWLSTAA</sequence>
<keyword evidence="2" id="KW-1185">Reference proteome</keyword>
<reference evidence="1 2" key="1">
    <citation type="submission" date="2019-09" db="EMBL/GenBank/DDBJ databases">
        <title>Screening of Novel Bioactive Compounds from Soil-Associated.</title>
        <authorList>
            <person name="Gong X."/>
        </authorList>
    </citation>
    <scope>NUCLEOTIDE SEQUENCE [LARGE SCALE GENOMIC DNA]</scope>
    <source>
        <strain evidence="1 2">Gxj-6</strain>
    </source>
</reference>
<gene>
    <name evidence="1" type="ORF">F5972_10930</name>
</gene>
<evidence type="ECO:0000313" key="2">
    <source>
        <dbReference type="Proteomes" id="UP000327011"/>
    </source>
</evidence>
<dbReference type="AlphaFoldDB" id="A0A5J5K9N2"/>
<dbReference type="EMBL" id="VYTZ01000003">
    <property type="protein sequence ID" value="KAA9380109.1"/>
    <property type="molecule type" value="Genomic_DNA"/>
</dbReference>